<dbReference type="AlphaFoldDB" id="A0A6G0I0X2"/>
<gene>
    <name evidence="2" type="ORF">D5F01_LYC16309</name>
</gene>
<dbReference type="EMBL" id="REGW02000016">
    <property type="protein sequence ID" value="KAE8284866.1"/>
    <property type="molecule type" value="Genomic_DNA"/>
</dbReference>
<protein>
    <submittedName>
        <fullName evidence="2">Uncharacterized protein</fullName>
    </submittedName>
</protein>
<accession>A0A6G0I0X2</accession>
<organism evidence="2 3">
    <name type="scientific">Larimichthys crocea</name>
    <name type="common">Large yellow croaker</name>
    <name type="synonym">Pseudosciaena crocea</name>
    <dbReference type="NCBI Taxonomy" id="215358"/>
    <lineage>
        <taxon>Eukaryota</taxon>
        <taxon>Metazoa</taxon>
        <taxon>Chordata</taxon>
        <taxon>Craniata</taxon>
        <taxon>Vertebrata</taxon>
        <taxon>Euteleostomi</taxon>
        <taxon>Actinopterygii</taxon>
        <taxon>Neopterygii</taxon>
        <taxon>Teleostei</taxon>
        <taxon>Neoteleostei</taxon>
        <taxon>Acanthomorphata</taxon>
        <taxon>Eupercaria</taxon>
        <taxon>Sciaenidae</taxon>
        <taxon>Larimichthys</taxon>
    </lineage>
</organism>
<keyword evidence="3" id="KW-1185">Reference proteome</keyword>
<proteinExistence type="predicted"/>
<evidence type="ECO:0000313" key="3">
    <source>
        <dbReference type="Proteomes" id="UP000424527"/>
    </source>
</evidence>
<dbReference type="Proteomes" id="UP000424527">
    <property type="component" value="Unassembled WGS sequence"/>
</dbReference>
<evidence type="ECO:0000313" key="2">
    <source>
        <dbReference type="EMBL" id="KAE8284866.1"/>
    </source>
</evidence>
<sequence length="203" mass="22545">MPFSHEPRQCRLLKSRFSRSYPPTLAATSIKQLQHRRAFTTKQLDGKIPSPGPEGRCRLQTPLSDPFKVHWTVASHIQSLAQQHIPFHRQQNRTFLLTDHQHNSYNNTTQILQPEDQPPPPALTKGQVVSNPTPAITASRFPQASLMAHASHHLSIHPLLAFLFSSSTATSAPRAIIQATAIFRTAPLTTTNSGTFSQVNPNP</sequence>
<comment type="caution">
    <text evidence="2">The sequence shown here is derived from an EMBL/GenBank/DDBJ whole genome shotgun (WGS) entry which is preliminary data.</text>
</comment>
<feature type="region of interest" description="Disordered" evidence="1">
    <location>
        <begin position="111"/>
        <end position="134"/>
    </location>
</feature>
<reference evidence="2 3" key="1">
    <citation type="submission" date="2019-07" db="EMBL/GenBank/DDBJ databases">
        <title>Chromosome genome assembly for large yellow croaker.</title>
        <authorList>
            <person name="Xiao S."/>
        </authorList>
    </citation>
    <scope>NUCLEOTIDE SEQUENCE [LARGE SCALE GENOMIC DNA]</scope>
    <source>
        <strain evidence="2">JMULYC20181020</strain>
        <tissue evidence="2">Muscle</tissue>
    </source>
</reference>
<evidence type="ECO:0000256" key="1">
    <source>
        <dbReference type="SAM" id="MobiDB-lite"/>
    </source>
</evidence>
<name>A0A6G0I0X2_LARCR</name>